<reference evidence="1" key="1">
    <citation type="submission" date="2022-01" db="EMBL/GenBank/DDBJ databases">
        <authorList>
            <person name="Jo J.-H."/>
            <person name="Im W.-T."/>
        </authorList>
    </citation>
    <scope>NUCLEOTIDE SEQUENCE</scope>
    <source>
        <strain evidence="1">NA20</strain>
    </source>
</reference>
<dbReference type="Proteomes" id="UP001165367">
    <property type="component" value="Unassembled WGS sequence"/>
</dbReference>
<organism evidence="1 2">
    <name type="scientific">Terrimonas ginsenosidimutans</name>
    <dbReference type="NCBI Taxonomy" id="2908004"/>
    <lineage>
        <taxon>Bacteria</taxon>
        <taxon>Pseudomonadati</taxon>
        <taxon>Bacteroidota</taxon>
        <taxon>Chitinophagia</taxon>
        <taxon>Chitinophagales</taxon>
        <taxon>Chitinophagaceae</taxon>
        <taxon>Terrimonas</taxon>
    </lineage>
</organism>
<comment type="caution">
    <text evidence="1">The sequence shown here is derived from an EMBL/GenBank/DDBJ whole genome shotgun (WGS) entry which is preliminary data.</text>
</comment>
<dbReference type="RefSeq" id="WP_237871440.1">
    <property type="nucleotide sequence ID" value="NZ_JAKLTR010000006.1"/>
</dbReference>
<accession>A0ABS9KQY1</accession>
<sequence length="267" mass="29967">MGKLENGLQFTGTVGLFSAYRMKDSDEIRVRARRSRSGKKVKELQPRVQENISEFMLSSYAAGAIRHCLRDIRHLATFNFTPKLTSLSRKIQKLDPVSARGQRNVLISQHPSYFAGFDLNRKNTFDSIIRHPLQYSIDPVKGIALIQLPDLIQGVSVFLPWPVPQYRVLISLNLVADQLYNEANKKECFSVMPAMATTDWIPSNQPRESQGFELTLPAPAVKPAMARLTYVLSIGIEWEIVTLKNGGGMIRTGAGKIIDMMAMEESV</sequence>
<evidence type="ECO:0000313" key="1">
    <source>
        <dbReference type="EMBL" id="MCG2614734.1"/>
    </source>
</evidence>
<dbReference type="EMBL" id="JAKLTR010000006">
    <property type="protein sequence ID" value="MCG2614734.1"/>
    <property type="molecule type" value="Genomic_DNA"/>
</dbReference>
<proteinExistence type="predicted"/>
<protein>
    <submittedName>
        <fullName evidence="1">Uncharacterized protein</fullName>
    </submittedName>
</protein>
<evidence type="ECO:0000313" key="2">
    <source>
        <dbReference type="Proteomes" id="UP001165367"/>
    </source>
</evidence>
<name>A0ABS9KQY1_9BACT</name>
<gene>
    <name evidence="1" type="ORF">LZZ85_10600</name>
</gene>
<keyword evidence="2" id="KW-1185">Reference proteome</keyword>